<dbReference type="InterPro" id="IPR006683">
    <property type="entry name" value="Thioestr_dom"/>
</dbReference>
<protein>
    <submittedName>
        <fullName evidence="4">PaaI family thioesterase</fullName>
    </submittedName>
</protein>
<name>A0A4Y6PWT3_PERCE</name>
<proteinExistence type="inferred from homology"/>
<gene>
    <name evidence="4" type="ORF">FIV42_16085</name>
</gene>
<organism evidence="4 5">
    <name type="scientific">Persicimonas caeni</name>
    <dbReference type="NCBI Taxonomy" id="2292766"/>
    <lineage>
        <taxon>Bacteria</taxon>
        <taxon>Deltaproteobacteria</taxon>
        <taxon>Bradymonadales</taxon>
        <taxon>Bradymonadaceae</taxon>
        <taxon>Persicimonas</taxon>
    </lineage>
</organism>
<dbReference type="InterPro" id="IPR003736">
    <property type="entry name" value="PAAI_dom"/>
</dbReference>
<comment type="similarity">
    <text evidence="1">Belongs to the thioesterase PaaI family.</text>
</comment>
<dbReference type="EMBL" id="CP041186">
    <property type="protein sequence ID" value="QDG52205.1"/>
    <property type="molecule type" value="Genomic_DNA"/>
</dbReference>
<dbReference type="PANTHER" id="PTHR21660:SF1">
    <property type="entry name" value="ACYL-COENZYME A THIOESTERASE 13"/>
    <property type="match status" value="1"/>
</dbReference>
<dbReference type="Proteomes" id="UP000315995">
    <property type="component" value="Chromosome"/>
</dbReference>
<dbReference type="SUPFAM" id="SSF54637">
    <property type="entry name" value="Thioesterase/thiol ester dehydrase-isomerase"/>
    <property type="match status" value="1"/>
</dbReference>
<dbReference type="Gene3D" id="3.10.129.10">
    <property type="entry name" value="Hotdog Thioesterase"/>
    <property type="match status" value="1"/>
</dbReference>
<evidence type="ECO:0000256" key="2">
    <source>
        <dbReference type="ARBA" id="ARBA00022801"/>
    </source>
</evidence>
<dbReference type="RefSeq" id="WP_141198677.1">
    <property type="nucleotide sequence ID" value="NZ_CP041186.1"/>
</dbReference>
<dbReference type="PANTHER" id="PTHR21660">
    <property type="entry name" value="THIOESTERASE SUPERFAMILY MEMBER-RELATED"/>
    <property type="match status" value="1"/>
</dbReference>
<keyword evidence="5" id="KW-1185">Reference proteome</keyword>
<dbReference type="NCBIfam" id="TIGR00369">
    <property type="entry name" value="unchar_dom_1"/>
    <property type="match status" value="1"/>
</dbReference>
<keyword evidence="2" id="KW-0378">Hydrolase</keyword>
<accession>A0A4Y6PWT3</accession>
<dbReference type="InterPro" id="IPR029069">
    <property type="entry name" value="HotDog_dom_sf"/>
</dbReference>
<sequence length="150" mass="16342">MSDFQPKDPNFEQRVRDGFARQAVMDLFGARLLRVEPGEVDIELDYDEKLTQQGGFLHAGVVTTIADSACGFAGLTLMPAGSDVLAVEFKMNLMRPAVGERFVATGRVLKSGRTLTVCRGEVYAFADGVRKEVAAMQATMFCVSTAEEKP</sequence>
<accession>A0A5B8Y8D7</accession>
<dbReference type="OrthoDB" id="5297685at2"/>
<dbReference type="AlphaFoldDB" id="A0A4Y6PWT3"/>
<reference evidence="4 5" key="1">
    <citation type="submission" date="2019-06" db="EMBL/GenBank/DDBJ databases">
        <title>Persicimonas caeni gen. nov., sp. nov., a predatory bacterium isolated from solar saltern.</title>
        <authorList>
            <person name="Wang S."/>
        </authorList>
    </citation>
    <scope>NUCLEOTIDE SEQUENCE [LARGE SCALE GENOMIC DNA]</scope>
    <source>
        <strain evidence="4 5">YN101</strain>
    </source>
</reference>
<dbReference type="GO" id="GO:0047617">
    <property type="term" value="F:fatty acyl-CoA hydrolase activity"/>
    <property type="evidence" value="ECO:0007669"/>
    <property type="project" value="InterPro"/>
</dbReference>
<evidence type="ECO:0000313" key="5">
    <source>
        <dbReference type="Proteomes" id="UP000315995"/>
    </source>
</evidence>
<evidence type="ECO:0000313" key="4">
    <source>
        <dbReference type="EMBL" id="QDG52205.1"/>
    </source>
</evidence>
<evidence type="ECO:0000256" key="1">
    <source>
        <dbReference type="ARBA" id="ARBA00008324"/>
    </source>
</evidence>
<feature type="domain" description="Thioesterase" evidence="3">
    <location>
        <begin position="54"/>
        <end position="125"/>
    </location>
</feature>
<dbReference type="InterPro" id="IPR039298">
    <property type="entry name" value="ACOT13"/>
</dbReference>
<evidence type="ECO:0000259" key="3">
    <source>
        <dbReference type="Pfam" id="PF03061"/>
    </source>
</evidence>
<dbReference type="Pfam" id="PF03061">
    <property type="entry name" value="4HBT"/>
    <property type="match status" value="1"/>
</dbReference>
<dbReference type="CDD" id="cd03443">
    <property type="entry name" value="PaaI_thioesterase"/>
    <property type="match status" value="1"/>
</dbReference>